<comment type="subcellular location">
    <subcellularLocation>
        <location evidence="1">Membrane</location>
    </subcellularLocation>
</comment>
<name>A0ABT3P3V1_9ALTE</name>
<reference evidence="7" key="1">
    <citation type="submission" date="2022-11" db="EMBL/GenBank/DDBJ databases">
        <title>Alteromonas sp. nov., isolated from sea water of the Qingdao.</title>
        <authorList>
            <person name="Wang Q."/>
        </authorList>
    </citation>
    <scope>NUCLEOTIDE SEQUENCE</scope>
    <source>
        <strain evidence="7">ASW11-7</strain>
    </source>
</reference>
<proteinExistence type="predicted"/>
<sequence>MDLLFNEFQQLANSLFDANSRLFLGYLIGAIVCAALVFAAQSGQRTLPALARFLFPRKLWWHRSARLDYQLLVINRLIRAFLWAPVVLTMVPIALAFSDLLEVCFGHIAPIAKRPDVVLFSFTLILFLLDDFTRFILHLLMHKIPFLWHYHKVHHSAEVLTPLTVYRSHPLESFLYASRMAVAQGIAVGLSYYLFGPALSMIDILGANLFIFIFNMFGSNLRHSHVKWHWGQRVEKWLISPVQHQIHHSTKPAHFDKNFGTTLAVWDRLFGSLVLSQKGQPLRFGLGKGQRAHRDLSDAYLGPVRDHWISAKKAISSKRRSNRQAGSHAV</sequence>
<keyword evidence="4 5" id="KW-0472">Membrane</keyword>
<evidence type="ECO:0000313" key="8">
    <source>
        <dbReference type="Proteomes" id="UP001142810"/>
    </source>
</evidence>
<dbReference type="InterPro" id="IPR050307">
    <property type="entry name" value="Sterol_Desaturase_Related"/>
</dbReference>
<evidence type="ECO:0000256" key="3">
    <source>
        <dbReference type="ARBA" id="ARBA00022989"/>
    </source>
</evidence>
<dbReference type="RefSeq" id="WP_265616157.1">
    <property type="nucleotide sequence ID" value="NZ_JAPFRD010000004.1"/>
</dbReference>
<evidence type="ECO:0000256" key="4">
    <source>
        <dbReference type="ARBA" id="ARBA00023136"/>
    </source>
</evidence>
<feature type="transmembrane region" description="Helical" evidence="5">
    <location>
        <begin position="117"/>
        <end position="137"/>
    </location>
</feature>
<dbReference type="Pfam" id="PF04116">
    <property type="entry name" value="FA_hydroxylase"/>
    <property type="match status" value="1"/>
</dbReference>
<comment type="caution">
    <text evidence="7">The sequence shown here is derived from an EMBL/GenBank/DDBJ whole genome shotgun (WGS) entry which is preliminary data.</text>
</comment>
<feature type="domain" description="Fatty acid hydroxylase" evidence="6">
    <location>
        <begin position="124"/>
        <end position="272"/>
    </location>
</feature>
<keyword evidence="2 5" id="KW-0812">Transmembrane</keyword>
<evidence type="ECO:0000313" key="7">
    <source>
        <dbReference type="EMBL" id="MCW8107451.1"/>
    </source>
</evidence>
<organism evidence="7 8">
    <name type="scientific">Alteromonas aquimaris</name>
    <dbReference type="NCBI Taxonomy" id="2998417"/>
    <lineage>
        <taxon>Bacteria</taxon>
        <taxon>Pseudomonadati</taxon>
        <taxon>Pseudomonadota</taxon>
        <taxon>Gammaproteobacteria</taxon>
        <taxon>Alteromonadales</taxon>
        <taxon>Alteromonadaceae</taxon>
        <taxon>Alteromonas/Salinimonas group</taxon>
        <taxon>Alteromonas</taxon>
    </lineage>
</organism>
<dbReference type="PANTHER" id="PTHR11863">
    <property type="entry name" value="STEROL DESATURASE"/>
    <property type="match status" value="1"/>
</dbReference>
<keyword evidence="8" id="KW-1185">Reference proteome</keyword>
<evidence type="ECO:0000256" key="1">
    <source>
        <dbReference type="ARBA" id="ARBA00004370"/>
    </source>
</evidence>
<accession>A0ABT3P3V1</accession>
<protein>
    <submittedName>
        <fullName evidence="7">Sterol desaturase family protein</fullName>
    </submittedName>
</protein>
<evidence type="ECO:0000259" key="6">
    <source>
        <dbReference type="Pfam" id="PF04116"/>
    </source>
</evidence>
<feature type="transmembrane region" description="Helical" evidence="5">
    <location>
        <begin position="20"/>
        <end position="40"/>
    </location>
</feature>
<dbReference type="Proteomes" id="UP001142810">
    <property type="component" value="Unassembled WGS sequence"/>
</dbReference>
<dbReference type="EMBL" id="JAPFRD010000004">
    <property type="protein sequence ID" value="MCW8107451.1"/>
    <property type="molecule type" value="Genomic_DNA"/>
</dbReference>
<evidence type="ECO:0000256" key="5">
    <source>
        <dbReference type="SAM" id="Phobius"/>
    </source>
</evidence>
<dbReference type="InterPro" id="IPR006694">
    <property type="entry name" value="Fatty_acid_hydroxylase"/>
</dbReference>
<feature type="transmembrane region" description="Helical" evidence="5">
    <location>
        <begin position="77"/>
        <end position="97"/>
    </location>
</feature>
<evidence type="ECO:0000256" key="2">
    <source>
        <dbReference type="ARBA" id="ARBA00022692"/>
    </source>
</evidence>
<gene>
    <name evidence="7" type="ORF">OPS25_02900</name>
</gene>
<keyword evidence="3 5" id="KW-1133">Transmembrane helix</keyword>